<dbReference type="PANTHER" id="PTHR35089:SF1">
    <property type="entry name" value="CHAPERONE PROTEIN SKP"/>
    <property type="match status" value="1"/>
</dbReference>
<feature type="coiled-coil region" evidence="3">
    <location>
        <begin position="42"/>
        <end position="76"/>
    </location>
</feature>
<evidence type="ECO:0000313" key="6">
    <source>
        <dbReference type="Proteomes" id="UP001254608"/>
    </source>
</evidence>
<evidence type="ECO:0000256" key="1">
    <source>
        <dbReference type="ARBA" id="ARBA00009091"/>
    </source>
</evidence>
<feature type="chain" id="PRO_5046865191" evidence="4">
    <location>
        <begin position="23"/>
        <end position="164"/>
    </location>
</feature>
<accession>A0ABU2WHB9</accession>
<evidence type="ECO:0000256" key="3">
    <source>
        <dbReference type="SAM" id="Coils"/>
    </source>
</evidence>
<comment type="caution">
    <text evidence="5">The sequence shown here is derived from an EMBL/GenBank/DDBJ whole genome shotgun (WGS) entry which is preliminary data.</text>
</comment>
<evidence type="ECO:0000256" key="2">
    <source>
        <dbReference type="ARBA" id="ARBA00022729"/>
    </source>
</evidence>
<protein>
    <submittedName>
        <fullName evidence="5">OmpH family outer membrane protein</fullName>
    </submittedName>
</protein>
<gene>
    <name evidence="5" type="ORF">RM530_07745</name>
</gene>
<comment type="similarity">
    <text evidence="1">Belongs to the Skp family.</text>
</comment>
<keyword evidence="2 4" id="KW-0732">Signal</keyword>
<evidence type="ECO:0000256" key="4">
    <source>
        <dbReference type="SAM" id="SignalP"/>
    </source>
</evidence>
<dbReference type="InterPro" id="IPR005632">
    <property type="entry name" value="Chaperone_Skp"/>
</dbReference>
<sequence length="164" mass="18296">MKTLIAVIALPAAVLVSAPVLAQTKIATVRANALVAQSPQYKALETKMKADFERRANELQAEGKQLEADLKKFQQEADLLSPQDRNAREKDLNTRQIDFGYKRKQFQEDVQNRERELSGQMMEEIKGVIAAVAKEKGVDAVLQDPVYAADGIDITDDVLQRLTK</sequence>
<dbReference type="SMART" id="SM00935">
    <property type="entry name" value="OmpH"/>
    <property type="match status" value="1"/>
</dbReference>
<dbReference type="Proteomes" id="UP001254608">
    <property type="component" value="Unassembled WGS sequence"/>
</dbReference>
<dbReference type="Gene3D" id="3.30.910.20">
    <property type="entry name" value="Skp domain"/>
    <property type="match status" value="1"/>
</dbReference>
<proteinExistence type="inferred from homology"/>
<keyword evidence="6" id="KW-1185">Reference proteome</keyword>
<evidence type="ECO:0000313" key="5">
    <source>
        <dbReference type="EMBL" id="MDT0497257.1"/>
    </source>
</evidence>
<dbReference type="Pfam" id="PF03938">
    <property type="entry name" value="OmpH"/>
    <property type="match status" value="1"/>
</dbReference>
<dbReference type="SUPFAM" id="SSF111384">
    <property type="entry name" value="OmpH-like"/>
    <property type="match status" value="1"/>
</dbReference>
<dbReference type="RefSeq" id="WP_311364648.1">
    <property type="nucleotide sequence ID" value="NZ_JAVRIC010000008.1"/>
</dbReference>
<reference evidence="5 6" key="1">
    <citation type="submission" date="2023-09" db="EMBL/GenBank/DDBJ databases">
        <authorList>
            <person name="Rey-Velasco X."/>
        </authorList>
    </citation>
    <scope>NUCLEOTIDE SEQUENCE [LARGE SCALE GENOMIC DNA]</scope>
    <source>
        <strain evidence="5 6">W345</strain>
    </source>
</reference>
<feature type="signal peptide" evidence="4">
    <location>
        <begin position="1"/>
        <end position="22"/>
    </location>
</feature>
<organism evidence="5 6">
    <name type="scientific">Banduia mediterranea</name>
    <dbReference type="NCBI Taxonomy" id="3075609"/>
    <lineage>
        <taxon>Bacteria</taxon>
        <taxon>Pseudomonadati</taxon>
        <taxon>Pseudomonadota</taxon>
        <taxon>Gammaproteobacteria</taxon>
        <taxon>Nevskiales</taxon>
        <taxon>Algiphilaceae</taxon>
        <taxon>Banduia</taxon>
    </lineage>
</organism>
<dbReference type="EMBL" id="JAVRIC010000008">
    <property type="protein sequence ID" value="MDT0497257.1"/>
    <property type="molecule type" value="Genomic_DNA"/>
</dbReference>
<keyword evidence="3" id="KW-0175">Coiled coil</keyword>
<dbReference type="PANTHER" id="PTHR35089">
    <property type="entry name" value="CHAPERONE PROTEIN SKP"/>
    <property type="match status" value="1"/>
</dbReference>
<dbReference type="InterPro" id="IPR024930">
    <property type="entry name" value="Skp_dom_sf"/>
</dbReference>
<name>A0ABU2WHB9_9GAMM</name>